<dbReference type="InterPro" id="IPR000276">
    <property type="entry name" value="GPCR_Rhodpsn"/>
</dbReference>
<evidence type="ECO:0000256" key="8">
    <source>
        <dbReference type="ARBA" id="ARBA00023170"/>
    </source>
</evidence>
<keyword evidence="9" id="KW-0325">Glycoprotein</keyword>
<gene>
    <name evidence="14" type="primary">LOC111087685</name>
</gene>
<keyword evidence="8" id="KW-0675">Receptor</keyword>
<evidence type="ECO:0000256" key="6">
    <source>
        <dbReference type="ARBA" id="ARBA00023040"/>
    </source>
</evidence>
<keyword evidence="3" id="KW-1003">Cell membrane</keyword>
<protein>
    <submittedName>
        <fullName evidence="14">Uncharacterized protein LOC111087685</fullName>
    </submittedName>
</protein>
<evidence type="ECO:0000256" key="9">
    <source>
        <dbReference type="ARBA" id="ARBA00023180"/>
    </source>
</evidence>
<dbReference type="Gene3D" id="1.20.1070.10">
    <property type="entry name" value="Rhodopsin 7-helix transmembrane proteins"/>
    <property type="match status" value="1"/>
</dbReference>
<evidence type="ECO:0000256" key="5">
    <source>
        <dbReference type="ARBA" id="ARBA00022989"/>
    </source>
</evidence>
<evidence type="ECO:0000259" key="12">
    <source>
        <dbReference type="PROSITE" id="PS50262"/>
    </source>
</evidence>
<feature type="domain" description="G-protein coupled receptors family 1 profile" evidence="12">
    <location>
        <begin position="1"/>
        <end position="148"/>
    </location>
</feature>
<proteinExistence type="inferred from homology"/>
<dbReference type="PRINTS" id="PR00237">
    <property type="entry name" value="GPCRRHODOPSN"/>
</dbReference>
<evidence type="ECO:0000313" key="13">
    <source>
        <dbReference type="Proteomes" id="UP000694941"/>
    </source>
</evidence>
<keyword evidence="13" id="KW-1185">Reference proteome</keyword>
<sequence length="336" mass="39319">MGFGLYYDTNAPTHRHMCVRYRFATKTVDIAYAYFMFTFGMALCVVIVFCNLTVVTVLTKVGNTSKGRMGRTTICKNSRELFFNHTTQEEISFAKLMVVLCVFFLFCWVPLMLTIIIAQRDLQRKHKVFYRVADICMALNFILDPVIYVLSRRPHRQDLWSLLKSFCLYCFPQLRWVKSSDSRASQRNSSFPWNIDMPAANHLTCHDGIPDRPGNREKVEEKEFKSKFHSNEYNHRHPREDQTECELGVNLARSPVEHGFRNSSSGYDLMFHETFAVQIKIQDGHRLCVRMWSHEMKEWSEIRKGRRPCCKVNSYRDFASDEKSSCRPGVTETSSY</sequence>
<keyword evidence="10" id="KW-0807">Transducer</keyword>
<evidence type="ECO:0000256" key="3">
    <source>
        <dbReference type="ARBA" id="ARBA00022475"/>
    </source>
</evidence>
<dbReference type="GeneID" id="111087685"/>
<evidence type="ECO:0000256" key="7">
    <source>
        <dbReference type="ARBA" id="ARBA00023136"/>
    </source>
</evidence>
<feature type="transmembrane region" description="Helical" evidence="11">
    <location>
        <begin position="96"/>
        <end position="117"/>
    </location>
</feature>
<dbReference type="SUPFAM" id="SSF81321">
    <property type="entry name" value="Family A G protein-coupled receptor-like"/>
    <property type="match status" value="1"/>
</dbReference>
<keyword evidence="4 11" id="KW-0812">Transmembrane</keyword>
<dbReference type="PROSITE" id="PS50262">
    <property type="entry name" value="G_PROTEIN_RECEP_F1_2"/>
    <property type="match status" value="1"/>
</dbReference>
<organism evidence="13 14">
    <name type="scientific">Limulus polyphemus</name>
    <name type="common">Atlantic horseshoe crab</name>
    <dbReference type="NCBI Taxonomy" id="6850"/>
    <lineage>
        <taxon>Eukaryota</taxon>
        <taxon>Metazoa</taxon>
        <taxon>Ecdysozoa</taxon>
        <taxon>Arthropoda</taxon>
        <taxon>Chelicerata</taxon>
        <taxon>Merostomata</taxon>
        <taxon>Xiphosura</taxon>
        <taxon>Limulidae</taxon>
        <taxon>Limulus</taxon>
    </lineage>
</organism>
<name>A0ABM1T4S7_LIMPO</name>
<keyword evidence="5 11" id="KW-1133">Transmembrane helix</keyword>
<evidence type="ECO:0000256" key="2">
    <source>
        <dbReference type="ARBA" id="ARBA00010663"/>
    </source>
</evidence>
<reference evidence="14" key="1">
    <citation type="submission" date="2025-08" db="UniProtKB">
        <authorList>
            <consortium name="RefSeq"/>
        </authorList>
    </citation>
    <scope>IDENTIFICATION</scope>
    <source>
        <tissue evidence="14">Muscle</tissue>
    </source>
</reference>
<dbReference type="InterPro" id="IPR017452">
    <property type="entry name" value="GPCR_Rhodpsn_7TM"/>
</dbReference>
<comment type="subcellular location">
    <subcellularLocation>
        <location evidence="1">Cell membrane</location>
        <topology evidence="1">Multi-pass membrane protein</topology>
    </subcellularLocation>
</comment>
<evidence type="ECO:0000313" key="14">
    <source>
        <dbReference type="RefSeq" id="XP_022250883.1"/>
    </source>
</evidence>
<dbReference type="InterPro" id="IPR008365">
    <property type="entry name" value="Prostanoid_rcpt"/>
</dbReference>
<dbReference type="RefSeq" id="XP_022250883.1">
    <property type="nucleotide sequence ID" value="XM_022395175.1"/>
</dbReference>
<evidence type="ECO:0000256" key="11">
    <source>
        <dbReference type="SAM" id="Phobius"/>
    </source>
</evidence>
<dbReference type="Pfam" id="PF00001">
    <property type="entry name" value="7tm_1"/>
    <property type="match status" value="1"/>
</dbReference>
<evidence type="ECO:0000256" key="10">
    <source>
        <dbReference type="ARBA" id="ARBA00023224"/>
    </source>
</evidence>
<feature type="transmembrane region" description="Helical" evidence="11">
    <location>
        <begin position="31"/>
        <end position="59"/>
    </location>
</feature>
<accession>A0ABM1T4S7</accession>
<evidence type="ECO:0000256" key="4">
    <source>
        <dbReference type="ARBA" id="ARBA00022692"/>
    </source>
</evidence>
<comment type="similarity">
    <text evidence="2">Belongs to the G-protein coupled receptor 1 family.</text>
</comment>
<dbReference type="PANTHER" id="PTHR11866">
    <property type="entry name" value="G-PROTEIN COUPLED RECEPTOR FAMILY 1 MEMBER"/>
    <property type="match status" value="1"/>
</dbReference>
<keyword evidence="6" id="KW-0297">G-protein coupled receptor</keyword>
<dbReference type="PANTHER" id="PTHR11866:SF16">
    <property type="entry name" value="PROSTAGLANDIN E2 RECEPTOR EP4 SUBTYPE-LIKE PROTEIN"/>
    <property type="match status" value="1"/>
</dbReference>
<feature type="transmembrane region" description="Helical" evidence="11">
    <location>
        <begin position="129"/>
        <end position="150"/>
    </location>
</feature>
<dbReference type="Proteomes" id="UP000694941">
    <property type="component" value="Unplaced"/>
</dbReference>
<evidence type="ECO:0000256" key="1">
    <source>
        <dbReference type="ARBA" id="ARBA00004651"/>
    </source>
</evidence>
<keyword evidence="7 11" id="KW-0472">Membrane</keyword>